<dbReference type="Gene3D" id="1.20.144.10">
    <property type="entry name" value="Phosphatidic acid phosphatase type 2/haloperoxidase"/>
    <property type="match status" value="1"/>
</dbReference>
<comment type="similarity">
    <text evidence="2">Belongs to the PA-phosphatase related phosphoesterase family.</text>
</comment>
<dbReference type="InterPro" id="IPR000326">
    <property type="entry name" value="PAP2/HPO"/>
</dbReference>
<keyword evidence="3 7" id="KW-0812">Transmembrane</keyword>
<feature type="transmembrane region" description="Helical" evidence="7">
    <location>
        <begin position="124"/>
        <end position="145"/>
    </location>
</feature>
<reference evidence="9 10" key="1">
    <citation type="journal article" date="2019" name="Nat. Ecol. Evol.">
        <title>Megaphylogeny resolves global patterns of mushroom evolution.</title>
        <authorList>
            <person name="Varga T."/>
            <person name="Krizsan K."/>
            <person name="Foldi C."/>
            <person name="Dima B."/>
            <person name="Sanchez-Garcia M."/>
            <person name="Sanchez-Ramirez S."/>
            <person name="Szollosi G.J."/>
            <person name="Szarkandi J.G."/>
            <person name="Papp V."/>
            <person name="Albert L."/>
            <person name="Andreopoulos W."/>
            <person name="Angelini C."/>
            <person name="Antonin V."/>
            <person name="Barry K.W."/>
            <person name="Bougher N.L."/>
            <person name="Buchanan P."/>
            <person name="Buyck B."/>
            <person name="Bense V."/>
            <person name="Catcheside P."/>
            <person name="Chovatia M."/>
            <person name="Cooper J."/>
            <person name="Damon W."/>
            <person name="Desjardin D."/>
            <person name="Finy P."/>
            <person name="Geml J."/>
            <person name="Haridas S."/>
            <person name="Hughes K."/>
            <person name="Justo A."/>
            <person name="Karasinski D."/>
            <person name="Kautmanova I."/>
            <person name="Kiss B."/>
            <person name="Kocsube S."/>
            <person name="Kotiranta H."/>
            <person name="LaButti K.M."/>
            <person name="Lechner B.E."/>
            <person name="Liimatainen K."/>
            <person name="Lipzen A."/>
            <person name="Lukacs Z."/>
            <person name="Mihaltcheva S."/>
            <person name="Morgado L.N."/>
            <person name="Niskanen T."/>
            <person name="Noordeloos M.E."/>
            <person name="Ohm R.A."/>
            <person name="Ortiz-Santana B."/>
            <person name="Ovrebo C."/>
            <person name="Racz N."/>
            <person name="Riley R."/>
            <person name="Savchenko A."/>
            <person name="Shiryaev A."/>
            <person name="Soop K."/>
            <person name="Spirin V."/>
            <person name="Szebenyi C."/>
            <person name="Tomsovsky M."/>
            <person name="Tulloss R.E."/>
            <person name="Uehling J."/>
            <person name="Grigoriev I.V."/>
            <person name="Vagvolgyi C."/>
            <person name="Papp T."/>
            <person name="Martin F.M."/>
            <person name="Miettinen O."/>
            <person name="Hibbett D.S."/>
            <person name="Nagy L.G."/>
        </authorList>
    </citation>
    <scope>NUCLEOTIDE SEQUENCE [LARGE SCALE GENOMIC DNA]</scope>
    <source>
        <strain evidence="9 10">CBS 309.79</strain>
    </source>
</reference>
<dbReference type="CDD" id="cd03390">
    <property type="entry name" value="PAP2_containing_1_like"/>
    <property type="match status" value="1"/>
</dbReference>
<dbReference type="PANTHER" id="PTHR10165">
    <property type="entry name" value="LIPID PHOSPHATE PHOSPHATASE"/>
    <property type="match status" value="1"/>
</dbReference>
<protein>
    <submittedName>
        <fullName evidence="9">Phosphatidic acid phosphatase type 2/haloperoxidase</fullName>
    </submittedName>
</protein>
<dbReference type="PANTHER" id="PTHR10165:SF84">
    <property type="entry name" value="PHOSPHATIDIC ACID PHOSPHATASE BETA"/>
    <property type="match status" value="1"/>
</dbReference>
<dbReference type="GO" id="GO:0004601">
    <property type="term" value="F:peroxidase activity"/>
    <property type="evidence" value="ECO:0007669"/>
    <property type="project" value="UniProtKB-KW"/>
</dbReference>
<keyword evidence="10" id="KW-1185">Reference proteome</keyword>
<feature type="transmembrane region" description="Helical" evidence="7">
    <location>
        <begin position="233"/>
        <end position="251"/>
    </location>
</feature>
<dbReference type="GO" id="GO:0046839">
    <property type="term" value="P:phospholipid dephosphorylation"/>
    <property type="evidence" value="ECO:0007669"/>
    <property type="project" value="TreeGrafter"/>
</dbReference>
<dbReference type="InterPro" id="IPR043216">
    <property type="entry name" value="PAP-like"/>
</dbReference>
<feature type="region of interest" description="Disordered" evidence="6">
    <location>
        <begin position="369"/>
        <end position="408"/>
    </location>
</feature>
<evidence type="ECO:0000256" key="2">
    <source>
        <dbReference type="ARBA" id="ARBA00008816"/>
    </source>
</evidence>
<keyword evidence="9" id="KW-0560">Oxidoreductase</keyword>
<evidence type="ECO:0000256" key="6">
    <source>
        <dbReference type="SAM" id="MobiDB-lite"/>
    </source>
</evidence>
<organism evidence="9 10">
    <name type="scientific">Pterulicium gracile</name>
    <dbReference type="NCBI Taxonomy" id="1884261"/>
    <lineage>
        <taxon>Eukaryota</taxon>
        <taxon>Fungi</taxon>
        <taxon>Dikarya</taxon>
        <taxon>Basidiomycota</taxon>
        <taxon>Agaricomycotina</taxon>
        <taxon>Agaricomycetes</taxon>
        <taxon>Agaricomycetidae</taxon>
        <taxon>Agaricales</taxon>
        <taxon>Pleurotineae</taxon>
        <taxon>Pterulaceae</taxon>
        <taxon>Pterulicium</taxon>
    </lineage>
</organism>
<keyword evidence="5 7" id="KW-0472">Membrane</keyword>
<keyword evidence="9" id="KW-0575">Peroxidase</keyword>
<dbReference type="EMBL" id="ML178870">
    <property type="protein sequence ID" value="TFK95957.1"/>
    <property type="molecule type" value="Genomic_DNA"/>
</dbReference>
<dbReference type="GO" id="GO:0008195">
    <property type="term" value="F:phosphatidate phosphatase activity"/>
    <property type="evidence" value="ECO:0007669"/>
    <property type="project" value="TreeGrafter"/>
</dbReference>
<sequence>MLPTSMATNGGGEHPNPSVASPMSHNPSTTAGSLDNDHLNVGQKPLPPTGRVQRGMAFIHHWPTWREWVGDLWLDLLTFIVVGAASLAMNTVDAVGGSRRKFIIWDEDGNFINPEIGKTRGANIIPIWLSTFLSVIVPVLFIVVSQLRVRSAYDAHVAVWGAAWAILLSSFLQVFNKLLIGGIRPHFLDVCQPRADLQPGSGTGFHGLYFDKSICTGPNERHINDALKSWPSGHTAVAFAGFVFASLYFNGKFKVFSDERPHFWKIVLFCIPPIGACLIGGAMVLDHSHHWYDVIGGGTIGILSAFAVYRANYASVWDFRFNHIPLPRPSSPWKAYPYNHLASHASGKSRRSMGRDDDIEADAHINPASHHAQSTSHSQYHSGPSHIPGSRRRYDHSHLDHDHEEDPEERAFGYTSLSRDRFPDWVHGWGSGRRGWRAGGAPGDAAALLGRGGARGVGDGVRDAVQRGV</sequence>
<evidence type="ECO:0000256" key="4">
    <source>
        <dbReference type="ARBA" id="ARBA00022989"/>
    </source>
</evidence>
<dbReference type="GO" id="GO:0016020">
    <property type="term" value="C:membrane"/>
    <property type="evidence" value="ECO:0007669"/>
    <property type="project" value="UniProtKB-SubCell"/>
</dbReference>
<dbReference type="OrthoDB" id="10030083at2759"/>
<evidence type="ECO:0000259" key="8">
    <source>
        <dbReference type="SMART" id="SM00014"/>
    </source>
</evidence>
<evidence type="ECO:0000313" key="10">
    <source>
        <dbReference type="Proteomes" id="UP000305067"/>
    </source>
</evidence>
<dbReference type="Pfam" id="PF01569">
    <property type="entry name" value="PAP2"/>
    <property type="match status" value="1"/>
</dbReference>
<feature type="compositionally biased region" description="Low complexity" evidence="6">
    <location>
        <begin position="369"/>
        <end position="382"/>
    </location>
</feature>
<dbReference type="SMART" id="SM00014">
    <property type="entry name" value="acidPPc"/>
    <property type="match status" value="1"/>
</dbReference>
<proteinExistence type="inferred from homology"/>
<feature type="compositionally biased region" description="Polar residues" evidence="6">
    <location>
        <begin position="18"/>
        <end position="33"/>
    </location>
</feature>
<evidence type="ECO:0000256" key="5">
    <source>
        <dbReference type="ARBA" id="ARBA00023136"/>
    </source>
</evidence>
<dbReference type="Proteomes" id="UP000305067">
    <property type="component" value="Unassembled WGS sequence"/>
</dbReference>
<dbReference type="GO" id="GO:0006644">
    <property type="term" value="P:phospholipid metabolic process"/>
    <property type="evidence" value="ECO:0007669"/>
    <property type="project" value="InterPro"/>
</dbReference>
<feature type="transmembrane region" description="Helical" evidence="7">
    <location>
        <begin position="291"/>
        <end position="311"/>
    </location>
</feature>
<evidence type="ECO:0000256" key="1">
    <source>
        <dbReference type="ARBA" id="ARBA00004141"/>
    </source>
</evidence>
<evidence type="ECO:0000256" key="3">
    <source>
        <dbReference type="ARBA" id="ARBA00022692"/>
    </source>
</evidence>
<dbReference type="STRING" id="1884261.A0A5C3Q465"/>
<dbReference type="InterPro" id="IPR036938">
    <property type="entry name" value="PAP2/HPO_sf"/>
</dbReference>
<dbReference type="SUPFAM" id="SSF48317">
    <property type="entry name" value="Acid phosphatase/Vanadium-dependent haloperoxidase"/>
    <property type="match status" value="1"/>
</dbReference>
<evidence type="ECO:0000313" key="9">
    <source>
        <dbReference type="EMBL" id="TFK95957.1"/>
    </source>
</evidence>
<keyword evidence="4 7" id="KW-1133">Transmembrane helix</keyword>
<feature type="domain" description="Phosphatidic acid phosphatase type 2/haloperoxidase" evidence="8">
    <location>
        <begin position="159"/>
        <end position="309"/>
    </location>
</feature>
<feature type="transmembrane region" description="Helical" evidence="7">
    <location>
        <begin position="263"/>
        <end position="285"/>
    </location>
</feature>
<accession>A0A5C3Q465</accession>
<feature type="region of interest" description="Disordered" evidence="6">
    <location>
        <begin position="1"/>
        <end position="46"/>
    </location>
</feature>
<feature type="transmembrane region" description="Helical" evidence="7">
    <location>
        <begin position="157"/>
        <end position="175"/>
    </location>
</feature>
<gene>
    <name evidence="9" type="ORF">BDV98DRAFT_555855</name>
</gene>
<evidence type="ECO:0000256" key="7">
    <source>
        <dbReference type="SAM" id="Phobius"/>
    </source>
</evidence>
<comment type="subcellular location">
    <subcellularLocation>
        <location evidence="1">Membrane</location>
        <topology evidence="1">Multi-pass membrane protein</topology>
    </subcellularLocation>
</comment>
<dbReference type="AlphaFoldDB" id="A0A5C3Q465"/>
<name>A0A5C3Q465_9AGAR</name>